<dbReference type="InterPro" id="IPR002591">
    <property type="entry name" value="Phosphodiest/P_Trfase"/>
</dbReference>
<keyword evidence="9 11" id="KW-0472">Membrane</keyword>
<evidence type="ECO:0000256" key="1">
    <source>
        <dbReference type="ARBA" id="ARBA00004477"/>
    </source>
</evidence>
<evidence type="ECO:0000256" key="7">
    <source>
        <dbReference type="ARBA" id="ARBA00022824"/>
    </source>
</evidence>
<feature type="transmembrane region" description="Helical" evidence="11">
    <location>
        <begin position="602"/>
        <end position="619"/>
    </location>
</feature>
<evidence type="ECO:0000256" key="6">
    <source>
        <dbReference type="ARBA" id="ARBA00022692"/>
    </source>
</evidence>
<accession>A0A7J7K6F5</accession>
<feature type="transmembrane region" description="Helical" evidence="11">
    <location>
        <begin position="12"/>
        <end position="31"/>
    </location>
</feature>
<feature type="transmembrane region" description="Helical" evidence="11">
    <location>
        <begin position="512"/>
        <end position="530"/>
    </location>
</feature>
<evidence type="ECO:0000256" key="5">
    <source>
        <dbReference type="ARBA" id="ARBA00022679"/>
    </source>
</evidence>
<dbReference type="EMBL" id="VXIV02001454">
    <property type="protein sequence ID" value="KAF6033146.1"/>
    <property type="molecule type" value="Genomic_DNA"/>
</dbReference>
<name>A0A7J7K6F5_BUGNE</name>
<dbReference type="InterPro" id="IPR017850">
    <property type="entry name" value="Alkaline_phosphatase_core_sf"/>
</dbReference>
<evidence type="ECO:0000256" key="4">
    <source>
        <dbReference type="ARBA" id="ARBA00022502"/>
    </source>
</evidence>
<dbReference type="UniPathway" id="UPA00196"/>
<dbReference type="PANTHER" id="PTHR23072:SF0">
    <property type="entry name" value="GPI ETHANOLAMINE PHOSPHATE TRANSFERASE 2"/>
    <property type="match status" value="1"/>
</dbReference>
<reference evidence="13" key="1">
    <citation type="submission" date="2020-06" db="EMBL/GenBank/DDBJ databases">
        <title>Draft genome of Bugula neritina, a colonial animal packing powerful symbionts and potential medicines.</title>
        <authorList>
            <person name="Rayko M."/>
        </authorList>
    </citation>
    <scope>NUCLEOTIDE SEQUENCE [LARGE SCALE GENOMIC DNA]</scope>
    <source>
        <strain evidence="13">Kwan_BN1</strain>
    </source>
</reference>
<dbReference type="GO" id="GO:0006506">
    <property type="term" value="P:GPI anchor biosynthetic process"/>
    <property type="evidence" value="ECO:0007669"/>
    <property type="project" value="UniProtKB-UniPathway"/>
</dbReference>
<feature type="transmembrane region" description="Helical" evidence="11">
    <location>
        <begin position="666"/>
        <end position="688"/>
    </location>
</feature>
<evidence type="ECO:0000256" key="11">
    <source>
        <dbReference type="SAM" id="Phobius"/>
    </source>
</evidence>
<dbReference type="Pfam" id="PF01663">
    <property type="entry name" value="Phosphodiest"/>
    <property type="match status" value="1"/>
</dbReference>
<dbReference type="InterPro" id="IPR037674">
    <property type="entry name" value="PIG-G_N"/>
</dbReference>
<evidence type="ECO:0000313" key="14">
    <source>
        <dbReference type="Proteomes" id="UP000593567"/>
    </source>
</evidence>
<feature type="transmembrane region" description="Helical" evidence="11">
    <location>
        <begin position="810"/>
        <end position="835"/>
    </location>
</feature>
<sequence length="841" mass="95115">MAISIYGMKTLKFGVVVATFVSLALFFNGFLPLKSQSNSYAAERCCSKKRLSKVVLMVVDALKTEFVISERAGHWGYLNSLVEKDLAKIYNARVHTPTVTLPRIKALATGDIPGFIDVLMNFDTTDFQADNLLYQAMQSGMKSVFYGDDTWLKLFPELFLRSEGTTSFFVSDYTEVDLNVTRNLPAEFSRTDWDIMVLHYLGLDHIGHLVGPASSLVPPKLQEMDHVVEFIHKQLMDKNQTNYLIILCGDHGMADQGGHGGVSVNEVSTPMVFITDSILSHTDEVENIHQIDLLPTLSSLLNIPIAQNNRGVAITSLLQSLSHPTDVIHTLYYNCKQLVAVMHRDNVLTDRLVSRYETLQKKYHLYIENTLPQSDRYTPLVKELSDLLLEIQKLLAAKVADYDVTAMMCAFTMLVTIVCCHLWGVAILDRKFLSLFLLVTHCVTPTWALPLFLLFTLLSTSLFLKSLQLQTFSIKSALQSIFTSPNTKFYVFAGAHSLSLLASSFIEEEHQLVYFFSLTIIIASLATAMIQSDTKTSSHLFIACICLAIARKWNQTGDKWIHLPDISDQLNKPEYRHTKAMMSLVSLPIISALNLPPATTPLTMMLVVTSVGSTALYVMQDVSYYSTSHRGVYEADVVYFCCAALFCTAIYNWFNKSYVQSLHTIKMAWVLLMMLLHRTTNLPLLALISVSESLLSKCHLASNVSIHMYYWLGLASYFYQGNSNGLSTIDVGAGYKGMWSYNPTITPVLMFCNTYSGPIFWILSLCIQLNRQDNSCRKTVKHASWLYLTFKMFDMLVLQFLIILERYHLFVWTVFAPKLLYEISCLSLFTIFYILTHIYDC</sequence>
<dbReference type="CDD" id="cd16024">
    <property type="entry name" value="GPI_EPT_2"/>
    <property type="match status" value="1"/>
</dbReference>
<dbReference type="OrthoDB" id="272139at2759"/>
<dbReference type="Pfam" id="PF19316">
    <property type="entry name" value="PIGO_PIGG"/>
    <property type="match status" value="1"/>
</dbReference>
<dbReference type="PANTHER" id="PTHR23072">
    <property type="entry name" value="PHOSPHATIDYLINOSITOL GLYCAN-RELATED"/>
    <property type="match status" value="1"/>
</dbReference>
<dbReference type="AlphaFoldDB" id="A0A7J7K6F5"/>
<keyword evidence="5" id="KW-0808">Transferase</keyword>
<feature type="transmembrane region" description="Helical" evidence="11">
    <location>
        <begin position="784"/>
        <end position="804"/>
    </location>
</feature>
<dbReference type="Gene3D" id="3.40.720.10">
    <property type="entry name" value="Alkaline Phosphatase, subunit A"/>
    <property type="match status" value="1"/>
</dbReference>
<dbReference type="Proteomes" id="UP000593567">
    <property type="component" value="Unassembled WGS sequence"/>
</dbReference>
<gene>
    <name evidence="13" type="ORF">EB796_008576</name>
</gene>
<evidence type="ECO:0000256" key="9">
    <source>
        <dbReference type="ARBA" id="ARBA00023136"/>
    </source>
</evidence>
<evidence type="ECO:0000259" key="12">
    <source>
        <dbReference type="Pfam" id="PF19316"/>
    </source>
</evidence>
<feature type="transmembrane region" description="Helical" evidence="11">
    <location>
        <begin position="739"/>
        <end position="763"/>
    </location>
</feature>
<feature type="transmembrane region" description="Helical" evidence="11">
    <location>
        <begin position="404"/>
        <end position="427"/>
    </location>
</feature>
<keyword evidence="4" id="KW-0337">GPI-anchor biosynthesis</keyword>
<keyword evidence="7" id="KW-0256">Endoplasmic reticulum</keyword>
<evidence type="ECO:0000313" key="13">
    <source>
        <dbReference type="EMBL" id="KAF6033146.1"/>
    </source>
</evidence>
<protein>
    <recommendedName>
        <fullName evidence="12">GPI ethanolamine phosphate transferase 2 C-terminal domain-containing protein</fullName>
    </recommendedName>
</protein>
<feature type="transmembrane region" description="Helical" evidence="11">
    <location>
        <begin position="488"/>
        <end position="506"/>
    </location>
</feature>
<evidence type="ECO:0000256" key="10">
    <source>
        <dbReference type="ARBA" id="ARBA00023180"/>
    </source>
</evidence>
<comment type="pathway">
    <text evidence="2">Glycolipid biosynthesis; glycosylphosphatidylinositol-anchor biosynthesis.</text>
</comment>
<keyword evidence="6 11" id="KW-0812">Transmembrane</keyword>
<comment type="similarity">
    <text evidence="3">Belongs to the PIGG/PIGN/PIGO family. PIGG subfamily.</text>
</comment>
<comment type="subcellular location">
    <subcellularLocation>
        <location evidence="1">Endoplasmic reticulum membrane</location>
        <topology evidence="1">Multi-pass membrane protein</topology>
    </subcellularLocation>
</comment>
<dbReference type="GO" id="GO:0005789">
    <property type="term" value="C:endoplasmic reticulum membrane"/>
    <property type="evidence" value="ECO:0007669"/>
    <property type="project" value="UniProtKB-SubCell"/>
</dbReference>
<dbReference type="InterPro" id="IPR039527">
    <property type="entry name" value="PIGG/GPI7"/>
</dbReference>
<evidence type="ECO:0000256" key="8">
    <source>
        <dbReference type="ARBA" id="ARBA00022989"/>
    </source>
</evidence>
<evidence type="ECO:0000256" key="3">
    <source>
        <dbReference type="ARBA" id="ARBA00005315"/>
    </source>
</evidence>
<comment type="caution">
    <text evidence="13">The sequence shown here is derived from an EMBL/GenBank/DDBJ whole genome shotgun (WGS) entry which is preliminary data.</text>
</comment>
<keyword evidence="14" id="KW-1185">Reference proteome</keyword>
<proteinExistence type="inferred from homology"/>
<keyword evidence="8 11" id="KW-1133">Transmembrane helix</keyword>
<organism evidence="13 14">
    <name type="scientific">Bugula neritina</name>
    <name type="common">Brown bryozoan</name>
    <name type="synonym">Sertularia neritina</name>
    <dbReference type="NCBI Taxonomy" id="10212"/>
    <lineage>
        <taxon>Eukaryota</taxon>
        <taxon>Metazoa</taxon>
        <taxon>Spiralia</taxon>
        <taxon>Lophotrochozoa</taxon>
        <taxon>Bryozoa</taxon>
        <taxon>Gymnolaemata</taxon>
        <taxon>Cheilostomatida</taxon>
        <taxon>Flustrina</taxon>
        <taxon>Buguloidea</taxon>
        <taxon>Bugulidae</taxon>
        <taxon>Bugula</taxon>
    </lineage>
</organism>
<evidence type="ECO:0000256" key="2">
    <source>
        <dbReference type="ARBA" id="ARBA00004687"/>
    </source>
</evidence>
<dbReference type="GO" id="GO:0051267">
    <property type="term" value="F:CP2 mannose-ethanolamine phosphotransferase activity"/>
    <property type="evidence" value="ECO:0007669"/>
    <property type="project" value="TreeGrafter"/>
</dbReference>
<feature type="transmembrane region" description="Helical" evidence="11">
    <location>
        <begin position="631"/>
        <end position="654"/>
    </location>
</feature>
<feature type="transmembrane region" description="Helical" evidence="11">
    <location>
        <begin position="700"/>
        <end position="719"/>
    </location>
</feature>
<dbReference type="SUPFAM" id="SSF53649">
    <property type="entry name" value="Alkaline phosphatase-like"/>
    <property type="match status" value="1"/>
</dbReference>
<dbReference type="InterPro" id="IPR045687">
    <property type="entry name" value="PIGG/GPI7_C"/>
</dbReference>
<feature type="domain" description="GPI ethanolamine phosphate transferase 2 C-terminal" evidence="12">
    <location>
        <begin position="482"/>
        <end position="824"/>
    </location>
</feature>
<keyword evidence="10" id="KW-0325">Glycoprotein</keyword>